<evidence type="ECO:0000256" key="1">
    <source>
        <dbReference type="SAM" id="MobiDB-lite"/>
    </source>
</evidence>
<keyword evidence="5" id="KW-1185">Reference proteome</keyword>
<dbReference type="InterPro" id="IPR015943">
    <property type="entry name" value="WD40/YVTN_repeat-like_dom_sf"/>
</dbReference>
<proteinExistence type="predicted"/>
<evidence type="ECO:0000313" key="4">
    <source>
        <dbReference type="EMBL" id="GAA2707501.1"/>
    </source>
</evidence>
<feature type="transmembrane region" description="Helical" evidence="2">
    <location>
        <begin position="316"/>
        <end position="337"/>
    </location>
</feature>
<keyword evidence="2" id="KW-0472">Membrane</keyword>
<feature type="chain" id="PRO_5045822789" evidence="3">
    <location>
        <begin position="30"/>
        <end position="341"/>
    </location>
</feature>
<evidence type="ECO:0000313" key="5">
    <source>
        <dbReference type="Proteomes" id="UP001500886"/>
    </source>
</evidence>
<dbReference type="RefSeq" id="WP_344432654.1">
    <property type="nucleotide sequence ID" value="NZ_BAAASL010000001.1"/>
</dbReference>
<evidence type="ECO:0000256" key="2">
    <source>
        <dbReference type="SAM" id="Phobius"/>
    </source>
</evidence>
<organism evidence="4 5">
    <name type="scientific">Streptomyces luteosporeus</name>
    <dbReference type="NCBI Taxonomy" id="173856"/>
    <lineage>
        <taxon>Bacteria</taxon>
        <taxon>Bacillati</taxon>
        <taxon>Actinomycetota</taxon>
        <taxon>Actinomycetes</taxon>
        <taxon>Kitasatosporales</taxon>
        <taxon>Streptomycetaceae</taxon>
        <taxon>Streptomyces</taxon>
    </lineage>
</organism>
<keyword evidence="2" id="KW-1133">Transmembrane helix</keyword>
<dbReference type="Proteomes" id="UP001500886">
    <property type="component" value="Unassembled WGS sequence"/>
</dbReference>
<dbReference type="Gene3D" id="2.130.10.10">
    <property type="entry name" value="YVTN repeat-like/Quinoprotein amine dehydrogenase"/>
    <property type="match status" value="1"/>
</dbReference>
<comment type="caution">
    <text evidence="4">The sequence shown here is derived from an EMBL/GenBank/DDBJ whole genome shotgun (WGS) entry which is preliminary data.</text>
</comment>
<dbReference type="EMBL" id="BAAASL010000001">
    <property type="protein sequence ID" value="GAA2707501.1"/>
    <property type="molecule type" value="Genomic_DNA"/>
</dbReference>
<protein>
    <submittedName>
        <fullName evidence="4">WD40 repeat domain-containing protein</fullName>
    </submittedName>
</protein>
<name>A0ABN3TJC0_9ACTN</name>
<dbReference type="InterPro" id="IPR011044">
    <property type="entry name" value="Quino_amine_DH_bsu"/>
</dbReference>
<sequence length="341" mass="36031">MRPHRLAAGLIAGTAAVALLALPCAPATAAPADSTPSGFTIEDPRITESSGLAASRAHPGIYWTHNDSGDGPYAYAVDSRTGRTVARVTLAGITARDVEAISLGPDGDLYLGDIGDNLGGSWPEVHLYRFPEPKRLTDEITVTPVRYTVRYDDGPRDAESLMIDPKTGRAYIVSKKKSGKGALYEGPQKLSPDGVNTFRRVADIGIWATDGAISPDGTRLVVRGYFEARAYRWRDGRPVEELPRPTVPLQRQGESVTFTPDGRTLMYGTEGARSRVTPVALTGTQVPDEAAKSAPSAAPDRAGTTDAGSDGGNRTLALGAGALAAATALALGLRRLLRRRG</sequence>
<keyword evidence="2" id="KW-0812">Transmembrane</keyword>
<keyword evidence="3" id="KW-0732">Signal</keyword>
<gene>
    <name evidence="4" type="ORF">GCM10010315_02100</name>
</gene>
<accession>A0ABN3TJC0</accession>
<feature type="region of interest" description="Disordered" evidence="1">
    <location>
        <begin position="284"/>
        <end position="310"/>
    </location>
</feature>
<feature type="signal peptide" evidence="3">
    <location>
        <begin position="1"/>
        <end position="29"/>
    </location>
</feature>
<evidence type="ECO:0000256" key="3">
    <source>
        <dbReference type="SAM" id="SignalP"/>
    </source>
</evidence>
<reference evidence="4 5" key="1">
    <citation type="journal article" date="2019" name="Int. J. Syst. Evol. Microbiol.">
        <title>The Global Catalogue of Microorganisms (GCM) 10K type strain sequencing project: providing services to taxonomists for standard genome sequencing and annotation.</title>
        <authorList>
            <consortium name="The Broad Institute Genomics Platform"/>
            <consortium name="The Broad Institute Genome Sequencing Center for Infectious Disease"/>
            <person name="Wu L."/>
            <person name="Ma J."/>
        </authorList>
    </citation>
    <scope>NUCLEOTIDE SEQUENCE [LARGE SCALE GENOMIC DNA]</scope>
    <source>
        <strain evidence="4 5">JCM 4542</strain>
    </source>
</reference>
<dbReference type="SUPFAM" id="SSF50969">
    <property type="entry name" value="YVTN repeat-like/Quinoprotein amine dehydrogenase"/>
    <property type="match status" value="1"/>
</dbReference>